<feature type="transmembrane region" description="Helical" evidence="7">
    <location>
        <begin position="248"/>
        <end position="275"/>
    </location>
</feature>
<evidence type="ECO:0000256" key="7">
    <source>
        <dbReference type="SAM" id="Phobius"/>
    </source>
</evidence>
<name>A0A9P6SKL2_9HELO</name>
<dbReference type="EMBL" id="VNKQ01000019">
    <property type="protein sequence ID" value="KAG0645203.1"/>
    <property type="molecule type" value="Genomic_DNA"/>
</dbReference>
<dbReference type="InterPro" id="IPR049326">
    <property type="entry name" value="Rhodopsin_dom_fungi"/>
</dbReference>
<organism evidence="9 10">
    <name type="scientific">Hyphodiscus hymeniophilus</name>
    <dbReference type="NCBI Taxonomy" id="353542"/>
    <lineage>
        <taxon>Eukaryota</taxon>
        <taxon>Fungi</taxon>
        <taxon>Dikarya</taxon>
        <taxon>Ascomycota</taxon>
        <taxon>Pezizomycotina</taxon>
        <taxon>Leotiomycetes</taxon>
        <taxon>Helotiales</taxon>
        <taxon>Hyphodiscaceae</taxon>
        <taxon>Hyphodiscus</taxon>
    </lineage>
</organism>
<keyword evidence="4 7" id="KW-0472">Membrane</keyword>
<feature type="transmembrane region" description="Helical" evidence="7">
    <location>
        <begin position="12"/>
        <end position="32"/>
    </location>
</feature>
<evidence type="ECO:0000256" key="3">
    <source>
        <dbReference type="ARBA" id="ARBA00022989"/>
    </source>
</evidence>
<dbReference type="PANTHER" id="PTHR33048:SF146">
    <property type="entry name" value="INTEGRAL MEMBRANE PROTEIN"/>
    <property type="match status" value="1"/>
</dbReference>
<feature type="transmembrane region" description="Helical" evidence="7">
    <location>
        <begin position="180"/>
        <end position="203"/>
    </location>
</feature>
<keyword evidence="2 7" id="KW-0812">Transmembrane</keyword>
<feature type="transmembrane region" description="Helical" evidence="7">
    <location>
        <begin position="96"/>
        <end position="118"/>
    </location>
</feature>
<accession>A0A9P6SKL2</accession>
<keyword evidence="3 7" id="KW-1133">Transmembrane helix</keyword>
<sequence length="398" mass="44487">MVLQNIAKSTNTKALITSMTLAISFVIVRSIARWYKGKSFATEDYFCWFGLTCFVTMCSLYLTILDPLYNSQAVAAGVIPAPPNLLDEIRFLMGRFYAIQLLFWLTLWSVKFSLLWIFRRLVIGLPLYNRIWLGIVVFTALTLAGCEVSQLLTCDGGMKAYFTPGACQGPGDARRQAGSLYYSLTVDVLTDLLIMVIPIRLLWNLQITFVEKISVGVAFIFGFITIVCAIIRAVSLKSAAGQEKVIPITWLILWASIEGLAAIIVNCLPTFAIFFRARVVSSRTYNSRSHRYNQQRSISIPSRRRASNIPLDDIVVEAMDPVLQQYRERAQAGHHRVGVSTQITGKKDLTGRDWSATRSQKDADNSSQESIIGMTRDHLTFEDGDKDGVLVTRTVVVG</sequence>
<dbReference type="OrthoDB" id="444631at2759"/>
<gene>
    <name evidence="9" type="ORF">D0Z07_8938</name>
</gene>
<reference evidence="9" key="1">
    <citation type="submission" date="2019-07" db="EMBL/GenBank/DDBJ databases">
        <title>Hyphodiscus hymeniophilus genome sequencing and assembly.</title>
        <authorList>
            <person name="Kramer G."/>
            <person name="Nodwell J."/>
        </authorList>
    </citation>
    <scope>NUCLEOTIDE SEQUENCE</scope>
    <source>
        <strain evidence="9">ATCC 34498</strain>
    </source>
</reference>
<comment type="caution">
    <text evidence="9">The sequence shown here is derived from an EMBL/GenBank/DDBJ whole genome shotgun (WGS) entry which is preliminary data.</text>
</comment>
<evidence type="ECO:0000256" key="1">
    <source>
        <dbReference type="ARBA" id="ARBA00004141"/>
    </source>
</evidence>
<evidence type="ECO:0000256" key="6">
    <source>
        <dbReference type="SAM" id="MobiDB-lite"/>
    </source>
</evidence>
<feature type="transmembrane region" description="Helical" evidence="7">
    <location>
        <begin position="130"/>
        <end position="152"/>
    </location>
</feature>
<dbReference type="Proteomes" id="UP000785200">
    <property type="component" value="Unassembled WGS sequence"/>
</dbReference>
<feature type="domain" description="Rhodopsin" evidence="8">
    <location>
        <begin position="29"/>
        <end position="275"/>
    </location>
</feature>
<proteinExistence type="inferred from homology"/>
<evidence type="ECO:0000313" key="10">
    <source>
        <dbReference type="Proteomes" id="UP000785200"/>
    </source>
</evidence>
<dbReference type="PANTHER" id="PTHR33048">
    <property type="entry name" value="PTH11-LIKE INTEGRAL MEMBRANE PROTEIN (AFU_ORTHOLOGUE AFUA_5G11245)"/>
    <property type="match status" value="1"/>
</dbReference>
<evidence type="ECO:0000256" key="2">
    <source>
        <dbReference type="ARBA" id="ARBA00022692"/>
    </source>
</evidence>
<dbReference type="GO" id="GO:0016020">
    <property type="term" value="C:membrane"/>
    <property type="evidence" value="ECO:0007669"/>
    <property type="project" value="UniProtKB-SubCell"/>
</dbReference>
<evidence type="ECO:0000256" key="4">
    <source>
        <dbReference type="ARBA" id="ARBA00023136"/>
    </source>
</evidence>
<dbReference type="AlphaFoldDB" id="A0A9P6SKL2"/>
<comment type="similarity">
    <text evidence="5">Belongs to the SAT4 family.</text>
</comment>
<dbReference type="Pfam" id="PF20684">
    <property type="entry name" value="Fung_rhodopsin"/>
    <property type="match status" value="1"/>
</dbReference>
<evidence type="ECO:0000256" key="5">
    <source>
        <dbReference type="ARBA" id="ARBA00038359"/>
    </source>
</evidence>
<dbReference type="InterPro" id="IPR052337">
    <property type="entry name" value="SAT4-like"/>
</dbReference>
<evidence type="ECO:0000259" key="8">
    <source>
        <dbReference type="Pfam" id="PF20684"/>
    </source>
</evidence>
<comment type="subcellular location">
    <subcellularLocation>
        <location evidence="1">Membrane</location>
        <topology evidence="1">Multi-pass membrane protein</topology>
    </subcellularLocation>
</comment>
<feature type="region of interest" description="Disordered" evidence="6">
    <location>
        <begin position="350"/>
        <end position="371"/>
    </location>
</feature>
<feature type="transmembrane region" description="Helical" evidence="7">
    <location>
        <begin position="215"/>
        <end position="236"/>
    </location>
</feature>
<evidence type="ECO:0000313" key="9">
    <source>
        <dbReference type="EMBL" id="KAG0645203.1"/>
    </source>
</evidence>
<protein>
    <recommendedName>
        <fullName evidence="8">Rhodopsin domain-containing protein</fullName>
    </recommendedName>
</protein>
<keyword evidence="10" id="KW-1185">Reference proteome</keyword>
<feature type="transmembrane region" description="Helical" evidence="7">
    <location>
        <begin position="44"/>
        <end position="64"/>
    </location>
</feature>